<protein>
    <submittedName>
        <fullName evidence="2">Uncharacterized protein</fullName>
    </submittedName>
</protein>
<keyword evidence="1" id="KW-0472">Membrane</keyword>
<sequence>MEYLHVEYNTADLLRYTCLNCVEDMQQAIEMQLHAGTAKPDPSMSSYKEQVVFHSQNLGRKLEYLHVEYNTADLLRYTCLNCVEDMQQRVLHFWLLLLLSYFGSIDGFALMKKFLAKNVTEKTKLSELTIWLRPFATCTVMLKPALLAETFGPTLVSAFFCVSPCNSRHYQLRRIDHTSLCNCLPTSFYSWPILSDNCDASRMGSTFACKGSIWIK</sequence>
<name>A0A3P7P648_9BILA</name>
<organism evidence="2 3">
    <name type="scientific">Gongylonema pulchrum</name>
    <dbReference type="NCBI Taxonomy" id="637853"/>
    <lineage>
        <taxon>Eukaryota</taxon>
        <taxon>Metazoa</taxon>
        <taxon>Ecdysozoa</taxon>
        <taxon>Nematoda</taxon>
        <taxon>Chromadorea</taxon>
        <taxon>Rhabditida</taxon>
        <taxon>Spirurina</taxon>
        <taxon>Spiruromorpha</taxon>
        <taxon>Spiruroidea</taxon>
        <taxon>Gongylonematidae</taxon>
        <taxon>Gongylonema</taxon>
    </lineage>
</organism>
<keyword evidence="1" id="KW-0812">Transmembrane</keyword>
<evidence type="ECO:0000313" key="3">
    <source>
        <dbReference type="Proteomes" id="UP000271098"/>
    </source>
</evidence>
<reference evidence="2 3" key="1">
    <citation type="submission" date="2018-11" db="EMBL/GenBank/DDBJ databases">
        <authorList>
            <consortium name="Pathogen Informatics"/>
        </authorList>
    </citation>
    <scope>NUCLEOTIDE SEQUENCE [LARGE SCALE GENOMIC DNA]</scope>
</reference>
<proteinExistence type="predicted"/>
<gene>
    <name evidence="2" type="ORF">GPUH_LOCUS25544</name>
</gene>
<feature type="transmembrane region" description="Helical" evidence="1">
    <location>
        <begin position="91"/>
        <end position="111"/>
    </location>
</feature>
<evidence type="ECO:0000313" key="2">
    <source>
        <dbReference type="EMBL" id="VDN44338.1"/>
    </source>
</evidence>
<keyword evidence="3" id="KW-1185">Reference proteome</keyword>
<keyword evidence="1" id="KW-1133">Transmembrane helix</keyword>
<dbReference type="EMBL" id="UYRT01105645">
    <property type="protein sequence ID" value="VDN44338.1"/>
    <property type="molecule type" value="Genomic_DNA"/>
</dbReference>
<dbReference type="AlphaFoldDB" id="A0A3P7P648"/>
<dbReference type="OrthoDB" id="289038at2759"/>
<evidence type="ECO:0000256" key="1">
    <source>
        <dbReference type="SAM" id="Phobius"/>
    </source>
</evidence>
<accession>A0A3P7P648</accession>
<dbReference type="Proteomes" id="UP000271098">
    <property type="component" value="Unassembled WGS sequence"/>
</dbReference>